<keyword evidence="1" id="KW-0472">Membrane</keyword>
<dbReference type="AlphaFoldDB" id="A0A445IIT8"/>
<evidence type="ECO:0000313" key="2">
    <source>
        <dbReference type="EMBL" id="RZB86050.1"/>
    </source>
</evidence>
<dbReference type="EMBL" id="QZWG01000010">
    <property type="protein sequence ID" value="RZB86050.1"/>
    <property type="molecule type" value="Genomic_DNA"/>
</dbReference>
<gene>
    <name evidence="2" type="ORF">D0Y65_026212</name>
</gene>
<proteinExistence type="predicted"/>
<reference evidence="2 3" key="1">
    <citation type="submission" date="2018-09" db="EMBL/GenBank/DDBJ databases">
        <title>A high-quality reference genome of wild soybean provides a powerful tool to mine soybean genomes.</title>
        <authorList>
            <person name="Xie M."/>
            <person name="Chung C.Y.L."/>
            <person name="Li M.-W."/>
            <person name="Wong F.-L."/>
            <person name="Chan T.-F."/>
            <person name="Lam H.-M."/>
        </authorList>
    </citation>
    <scope>NUCLEOTIDE SEQUENCE [LARGE SCALE GENOMIC DNA]</scope>
    <source>
        <strain evidence="3">cv. W05</strain>
        <tissue evidence="2">Hypocotyl of etiolated seedlings</tissue>
    </source>
</reference>
<dbReference type="EMBL" id="QZWG01000010">
    <property type="protein sequence ID" value="RZB86051.1"/>
    <property type="molecule type" value="Genomic_DNA"/>
</dbReference>
<sequence length="181" mass="20384">MTTTAMTVFVTTIMTTTTIIVNRHHHHDYYHCYFHHHQHVHHHYHHDFCCCCCHHHDGFHLSTLALTIALNIFSASRSFLPVLSPQFSLTIAIVALPLTNLCLLPLLLHLSSFSFFVSPPPCCTTASLLFILYLCSDGSVVVALVTTTRCSIFFPLGRFIAGSLATKNLQDMEKSWSIIDN</sequence>
<evidence type="ECO:0000313" key="3">
    <source>
        <dbReference type="Proteomes" id="UP000289340"/>
    </source>
</evidence>
<feature type="transmembrane region" description="Helical" evidence="1">
    <location>
        <begin position="87"/>
        <end position="108"/>
    </location>
</feature>
<keyword evidence="3" id="KW-1185">Reference proteome</keyword>
<name>A0A445IIT8_GLYSO</name>
<protein>
    <submittedName>
        <fullName evidence="2">Uncharacterized protein</fullName>
    </submittedName>
</protein>
<organism evidence="2 3">
    <name type="scientific">Glycine soja</name>
    <name type="common">Wild soybean</name>
    <dbReference type="NCBI Taxonomy" id="3848"/>
    <lineage>
        <taxon>Eukaryota</taxon>
        <taxon>Viridiplantae</taxon>
        <taxon>Streptophyta</taxon>
        <taxon>Embryophyta</taxon>
        <taxon>Tracheophyta</taxon>
        <taxon>Spermatophyta</taxon>
        <taxon>Magnoliopsida</taxon>
        <taxon>eudicotyledons</taxon>
        <taxon>Gunneridae</taxon>
        <taxon>Pentapetalae</taxon>
        <taxon>rosids</taxon>
        <taxon>fabids</taxon>
        <taxon>Fabales</taxon>
        <taxon>Fabaceae</taxon>
        <taxon>Papilionoideae</taxon>
        <taxon>50 kb inversion clade</taxon>
        <taxon>NPAAA clade</taxon>
        <taxon>indigoferoid/millettioid clade</taxon>
        <taxon>Phaseoleae</taxon>
        <taxon>Glycine</taxon>
        <taxon>Glycine subgen. Soja</taxon>
    </lineage>
</organism>
<dbReference type="Proteomes" id="UP000289340">
    <property type="component" value="Chromosome 10"/>
</dbReference>
<accession>A0A445IIT8</accession>
<keyword evidence="1" id="KW-1133">Transmembrane helix</keyword>
<comment type="caution">
    <text evidence="2">The sequence shown here is derived from an EMBL/GenBank/DDBJ whole genome shotgun (WGS) entry which is preliminary data.</text>
</comment>
<keyword evidence="1" id="KW-0812">Transmembrane</keyword>
<evidence type="ECO:0000256" key="1">
    <source>
        <dbReference type="SAM" id="Phobius"/>
    </source>
</evidence>
<feature type="transmembrane region" description="Helical" evidence="1">
    <location>
        <begin position="128"/>
        <end position="148"/>
    </location>
</feature>